<feature type="transmembrane region" description="Helical" evidence="3">
    <location>
        <begin position="389"/>
        <end position="415"/>
    </location>
</feature>
<evidence type="ECO:0000256" key="1">
    <source>
        <dbReference type="ARBA" id="ARBA00004430"/>
    </source>
</evidence>
<name>A0AAW1SCL1_9CHLO</name>
<feature type="compositionally biased region" description="Polar residues" evidence="2">
    <location>
        <begin position="714"/>
        <end position="728"/>
    </location>
</feature>
<evidence type="ECO:0000256" key="2">
    <source>
        <dbReference type="SAM" id="MobiDB-lite"/>
    </source>
</evidence>
<comment type="subcellular location">
    <subcellularLocation>
        <location evidence="1">Cytoplasm</location>
        <location evidence="1">Cytoskeleton</location>
        <location evidence="1">Cilium axoneme</location>
    </subcellularLocation>
</comment>
<dbReference type="SUPFAM" id="SSF55073">
    <property type="entry name" value="Nucleotide cyclase"/>
    <property type="match status" value="2"/>
</dbReference>
<feature type="region of interest" description="Disordered" evidence="2">
    <location>
        <begin position="696"/>
        <end position="732"/>
    </location>
</feature>
<dbReference type="InterPro" id="IPR032675">
    <property type="entry name" value="LRR_dom_sf"/>
</dbReference>
<accession>A0AAW1SCL1</accession>
<evidence type="ECO:0000256" key="3">
    <source>
        <dbReference type="SAM" id="Phobius"/>
    </source>
</evidence>
<sequence>MQLLPQNRLNGELSSAVFANLQHLQAIDMAGSSRAKIAVIRSPIQHLDVASGNKLQGTLPEELASAPDLIFVNLANNEISGSIPPALIASNNIRTIQMDDNRLTGTLPPMVQATTLTFMSLPHNRITGTIPEDWLSNKALYLFDLQFNQLTGTIPAGGLEDDQWLYDNTALMGAFELRLRSNHLVGDLPQALSFLPLEIIDVGANNLTGGVDTFLSNLPFLRIFHVDGNQLEGTIPNEFATFSLREFHIQGNSFTGTVPESLVDQQALISLRLDGNQLSGTVPDELGLVGQLGLFTALNTTLRGDSSSSLPSFLAFDLVHYYDASALLNCPAVVAQPSIADTLQTVQLDPYYYSYKRCQCDPGYTIRFSDDNAVPVCTARPENLSLRDIVGIALGAFFVLAFMVLAAICIFVCFWQRLEAYAWKRAKSRGPPGDGKSVTLVATDIEGSTELWEWNSAVADAAIRQHDQLIRTNVLKFYGHELTTEGDAFVVAFWEPADAVRFCIAVQKALMAVLWPKPLLRFPPMAPCTLAGMSEQALKAVSPHIQAIHFADAQDQDVRQTASLSVDEERLFVGLRVRMSITTGKAELAGVKASTGESAAEISSPRNQYIGEVSQAVKALSNVTHGGQVLLDSATLLGLGRAREGILKEFSSPDPSTGNIKMPFSKTLAALTGSGCSQLIPLDIEASPSSAMQLVSCQPQQQESEGSSKRPSFELQTSGTLPETSGKSEANFERGEQSLATLSSADTELMILHMGLHVLEGFPGIVQLYQIAIPGLEERARVLAPVKTREQLGAGYLDAPAAPLACLHGPQRHIALPPVTMVFCAVDHAEELKAAHPVQFQQMLTAYRCCIRQQLAVRNGYECQESEGDFMLVFSSPVQAVNFCIQVQEALLCVHWEPNVLLLQHCCPVFCPVPNQPDSLMYAGPRVRMGIYEGAPLRIQPHTASGRADYFGRLVNRAARFCHAASHGGQVTAPYDLIQRVIRIWTGGIIRLPTDAEMHGQPLHVQVPENAEPSLLPWQASDLVSQRGTTGSRNIQALMRLRHQSREHGLEHQPSGGIMRGAQSSCVAAALCRFTSEGGPTGHVLPLHALDMDLGQHNMKREVYIRHVGDMSFKGVPGVQKVVDITSCATFCRKFPAMPSSSKSKLIRAGTGLQYIIEHRLPRQS</sequence>
<feature type="compositionally biased region" description="Polar residues" evidence="2">
    <location>
        <begin position="696"/>
        <end position="705"/>
    </location>
</feature>
<keyword evidence="5" id="KW-1185">Reference proteome</keyword>
<organism evidence="4 5">
    <name type="scientific">Apatococcus lobatus</name>
    <dbReference type="NCBI Taxonomy" id="904363"/>
    <lineage>
        <taxon>Eukaryota</taxon>
        <taxon>Viridiplantae</taxon>
        <taxon>Chlorophyta</taxon>
        <taxon>core chlorophytes</taxon>
        <taxon>Trebouxiophyceae</taxon>
        <taxon>Chlorellales</taxon>
        <taxon>Chlorellaceae</taxon>
        <taxon>Apatococcus</taxon>
    </lineage>
</organism>
<dbReference type="PANTHER" id="PTHR43081:SF1">
    <property type="entry name" value="ADENYLATE CYCLASE, TERMINAL-DIFFERENTIATION SPECIFIC"/>
    <property type="match status" value="1"/>
</dbReference>
<protein>
    <recommendedName>
        <fullName evidence="6">Adenylate cyclase</fullName>
    </recommendedName>
</protein>
<dbReference type="GO" id="GO:0005930">
    <property type="term" value="C:axoneme"/>
    <property type="evidence" value="ECO:0007669"/>
    <property type="project" value="UniProtKB-SubCell"/>
</dbReference>
<evidence type="ECO:0000313" key="4">
    <source>
        <dbReference type="EMBL" id="KAK9843281.1"/>
    </source>
</evidence>
<dbReference type="Gene3D" id="3.80.10.10">
    <property type="entry name" value="Ribonuclease Inhibitor"/>
    <property type="match status" value="1"/>
</dbReference>
<dbReference type="Gene3D" id="3.30.70.1230">
    <property type="entry name" value="Nucleotide cyclase"/>
    <property type="match status" value="2"/>
</dbReference>
<dbReference type="EMBL" id="JALJOS010000002">
    <property type="protein sequence ID" value="KAK9843281.1"/>
    <property type="molecule type" value="Genomic_DNA"/>
</dbReference>
<keyword evidence="3" id="KW-1133">Transmembrane helix</keyword>
<dbReference type="InterPro" id="IPR029787">
    <property type="entry name" value="Nucleotide_cyclase"/>
</dbReference>
<dbReference type="PANTHER" id="PTHR43081">
    <property type="entry name" value="ADENYLATE CYCLASE, TERMINAL-DIFFERENTIATION SPECIFIC-RELATED"/>
    <property type="match status" value="1"/>
</dbReference>
<reference evidence="4 5" key="1">
    <citation type="journal article" date="2024" name="Nat. Commun.">
        <title>Phylogenomics reveals the evolutionary origins of lichenization in chlorophyte algae.</title>
        <authorList>
            <person name="Puginier C."/>
            <person name="Libourel C."/>
            <person name="Otte J."/>
            <person name="Skaloud P."/>
            <person name="Haon M."/>
            <person name="Grisel S."/>
            <person name="Petersen M."/>
            <person name="Berrin J.G."/>
            <person name="Delaux P.M."/>
            <person name="Dal Grande F."/>
            <person name="Keller J."/>
        </authorList>
    </citation>
    <scope>NUCLEOTIDE SEQUENCE [LARGE SCALE GENOMIC DNA]</scope>
    <source>
        <strain evidence="4 5">SAG 2145</strain>
    </source>
</reference>
<dbReference type="SUPFAM" id="SSF52058">
    <property type="entry name" value="L domain-like"/>
    <property type="match status" value="1"/>
</dbReference>
<evidence type="ECO:0000313" key="5">
    <source>
        <dbReference type="Proteomes" id="UP001438707"/>
    </source>
</evidence>
<gene>
    <name evidence="4" type="ORF">WJX74_009667</name>
</gene>
<proteinExistence type="predicted"/>
<dbReference type="AlphaFoldDB" id="A0AAW1SCL1"/>
<keyword evidence="3" id="KW-0472">Membrane</keyword>
<keyword evidence="3" id="KW-0812">Transmembrane</keyword>
<dbReference type="Proteomes" id="UP001438707">
    <property type="component" value="Unassembled WGS sequence"/>
</dbReference>
<comment type="caution">
    <text evidence="4">The sequence shown here is derived from an EMBL/GenBank/DDBJ whole genome shotgun (WGS) entry which is preliminary data.</text>
</comment>
<dbReference type="InterPro" id="IPR050697">
    <property type="entry name" value="Adenylyl/Guanylyl_Cyclase_3/4"/>
</dbReference>
<evidence type="ECO:0008006" key="6">
    <source>
        <dbReference type="Google" id="ProtNLM"/>
    </source>
</evidence>